<dbReference type="PATRIC" id="fig|1284240.4.peg.3882"/>
<dbReference type="Gene3D" id="2.170.150.40">
    <property type="entry name" value="Domain of unknown function (DUF427)"/>
    <property type="match status" value="1"/>
</dbReference>
<dbReference type="AlphaFoldDB" id="M2YAT6"/>
<organism evidence="2 3">
    <name type="scientific">Amycolatopsis decaplanina DSM 44594</name>
    <dbReference type="NCBI Taxonomy" id="1284240"/>
    <lineage>
        <taxon>Bacteria</taxon>
        <taxon>Bacillati</taxon>
        <taxon>Actinomycetota</taxon>
        <taxon>Actinomycetes</taxon>
        <taxon>Pseudonocardiales</taxon>
        <taxon>Pseudonocardiaceae</taxon>
        <taxon>Amycolatopsis</taxon>
    </lineage>
</organism>
<dbReference type="Pfam" id="PF04248">
    <property type="entry name" value="NTP_transf_9"/>
    <property type="match status" value="1"/>
</dbReference>
<comment type="caution">
    <text evidence="2">The sequence shown here is derived from an EMBL/GenBank/DDBJ whole genome shotgun (WGS) entry which is preliminary data.</text>
</comment>
<evidence type="ECO:0000313" key="3">
    <source>
        <dbReference type="Proteomes" id="UP000054226"/>
    </source>
</evidence>
<dbReference type="PANTHER" id="PTHR34310">
    <property type="entry name" value="DUF427 DOMAIN PROTEIN (AFU_ORTHOLOGUE AFUA_3G02220)"/>
    <property type="match status" value="1"/>
</dbReference>
<feature type="domain" description="DUF427" evidence="1">
    <location>
        <begin position="27"/>
        <end position="118"/>
    </location>
</feature>
<dbReference type="EMBL" id="AOHO01000055">
    <property type="protein sequence ID" value="EME58720.1"/>
    <property type="molecule type" value="Genomic_DNA"/>
</dbReference>
<dbReference type="InterPro" id="IPR038694">
    <property type="entry name" value="DUF427_sf"/>
</dbReference>
<protein>
    <recommendedName>
        <fullName evidence="1">DUF427 domain-containing protein</fullName>
    </recommendedName>
</protein>
<dbReference type="PANTHER" id="PTHR34310:SF9">
    <property type="entry name" value="BLR5716 PROTEIN"/>
    <property type="match status" value="1"/>
</dbReference>
<dbReference type="Proteomes" id="UP000054226">
    <property type="component" value="Unassembled WGS sequence"/>
</dbReference>
<sequence length="127" mass="13758">MPGMSDKKVLKPSAAHPITVAPNPARVVVTAGGKVVADSANVLTLREANYPPVQYIPRADVDFGLLERTEHSTYCPFKGDASYYSIRTGDGLAENAVWTYEAPHDAVAGIKDHVAFYPTKVDAIEER</sequence>
<evidence type="ECO:0000313" key="2">
    <source>
        <dbReference type="EMBL" id="EME58720.1"/>
    </source>
</evidence>
<accession>M2YAT6</accession>
<keyword evidence="3" id="KW-1185">Reference proteome</keyword>
<reference evidence="2 3" key="1">
    <citation type="journal article" date="2013" name="Genome Announc.">
        <title>Draft Genome Sequence of Amycolatopsis decaplanina Strain DSM 44594T.</title>
        <authorList>
            <person name="Kaur N."/>
            <person name="Kumar S."/>
            <person name="Bala M."/>
            <person name="Raghava G.P."/>
            <person name="Mayilraj S."/>
        </authorList>
    </citation>
    <scope>NUCLEOTIDE SEQUENCE [LARGE SCALE GENOMIC DNA]</scope>
    <source>
        <strain evidence="2 3">DSM 44594</strain>
    </source>
</reference>
<name>M2YAT6_9PSEU</name>
<gene>
    <name evidence="2" type="ORF">H074_19113</name>
</gene>
<proteinExistence type="predicted"/>
<dbReference type="InterPro" id="IPR007361">
    <property type="entry name" value="DUF427"/>
</dbReference>
<evidence type="ECO:0000259" key="1">
    <source>
        <dbReference type="Pfam" id="PF04248"/>
    </source>
</evidence>